<dbReference type="GO" id="GO:0005737">
    <property type="term" value="C:cytoplasm"/>
    <property type="evidence" value="ECO:0007669"/>
    <property type="project" value="TreeGrafter"/>
</dbReference>
<dbReference type="Pfam" id="PF13191">
    <property type="entry name" value="AAA_16"/>
    <property type="match status" value="1"/>
</dbReference>
<evidence type="ECO:0000256" key="1">
    <source>
        <dbReference type="ARBA" id="ARBA00022741"/>
    </source>
</evidence>
<dbReference type="PROSITE" id="PS50043">
    <property type="entry name" value="HTH_LUXR_2"/>
    <property type="match status" value="1"/>
</dbReference>
<dbReference type="Pfam" id="PF00196">
    <property type="entry name" value="GerE"/>
    <property type="match status" value="1"/>
</dbReference>
<gene>
    <name evidence="4" type="ORF">Rhe02_03200</name>
</gene>
<evidence type="ECO:0000256" key="2">
    <source>
        <dbReference type="ARBA" id="ARBA00022840"/>
    </source>
</evidence>
<dbReference type="Gene3D" id="3.40.50.300">
    <property type="entry name" value="P-loop containing nucleotide triphosphate hydrolases"/>
    <property type="match status" value="1"/>
</dbReference>
<accession>A0A8J3Q1V0</accession>
<dbReference type="Gene3D" id="1.25.40.10">
    <property type="entry name" value="Tetratricopeptide repeat domain"/>
    <property type="match status" value="1"/>
</dbReference>
<feature type="domain" description="HTH luxR-type" evidence="3">
    <location>
        <begin position="924"/>
        <end position="989"/>
    </location>
</feature>
<dbReference type="SUPFAM" id="SSF46894">
    <property type="entry name" value="C-terminal effector domain of the bipartite response regulators"/>
    <property type="match status" value="1"/>
</dbReference>
<name>A0A8J3Q1V0_9ACTN</name>
<dbReference type="InterPro" id="IPR011990">
    <property type="entry name" value="TPR-like_helical_dom_sf"/>
</dbReference>
<keyword evidence="5" id="KW-1185">Reference proteome</keyword>
<dbReference type="GO" id="GO:0004016">
    <property type="term" value="F:adenylate cyclase activity"/>
    <property type="evidence" value="ECO:0007669"/>
    <property type="project" value="TreeGrafter"/>
</dbReference>
<dbReference type="SMART" id="SM00421">
    <property type="entry name" value="HTH_LUXR"/>
    <property type="match status" value="1"/>
</dbReference>
<dbReference type="SUPFAM" id="SSF48452">
    <property type="entry name" value="TPR-like"/>
    <property type="match status" value="1"/>
</dbReference>
<dbReference type="InterPro" id="IPR041664">
    <property type="entry name" value="AAA_16"/>
</dbReference>
<reference evidence="4" key="1">
    <citation type="submission" date="2021-01" db="EMBL/GenBank/DDBJ databases">
        <title>Whole genome shotgun sequence of Rhizocola hellebori NBRC 109834.</title>
        <authorList>
            <person name="Komaki H."/>
            <person name="Tamura T."/>
        </authorList>
    </citation>
    <scope>NUCLEOTIDE SEQUENCE</scope>
    <source>
        <strain evidence="4">NBRC 109834</strain>
    </source>
</reference>
<evidence type="ECO:0000313" key="5">
    <source>
        <dbReference type="Proteomes" id="UP000612899"/>
    </source>
</evidence>
<dbReference type="SUPFAM" id="SSF52540">
    <property type="entry name" value="P-loop containing nucleoside triphosphate hydrolases"/>
    <property type="match status" value="1"/>
</dbReference>
<keyword evidence="2" id="KW-0067">ATP-binding</keyword>
<keyword evidence="1" id="KW-0547">Nucleotide-binding</keyword>
<dbReference type="PANTHER" id="PTHR16305">
    <property type="entry name" value="TESTICULAR SOLUBLE ADENYLYL CYCLASE"/>
    <property type="match status" value="1"/>
</dbReference>
<dbReference type="EMBL" id="BONY01000001">
    <property type="protein sequence ID" value="GIH02253.1"/>
    <property type="molecule type" value="Genomic_DNA"/>
</dbReference>
<dbReference type="Gene3D" id="1.10.10.10">
    <property type="entry name" value="Winged helix-like DNA-binding domain superfamily/Winged helix DNA-binding domain"/>
    <property type="match status" value="1"/>
</dbReference>
<sequence length="999" mass="105959">MSSPVLIGRSQELAQLDAAHQRAAAGRSAVVLIAGEAGVGKSRLVGEFAGLAERSGARVLVGGCVALDEGGLPWAPVVDSLRGLVRSVEPAELDALLGVARDEVGRLLPELGHPRAEPSPDSAAAQARLLELLLDLFGRLGSEAPLVLVLEDLHWADRASRDLVAFLARRLRDERLLLVLTYRSDDLGRGHPLRPLLAELGRSERVDRVGLRPFERAELSALLDAILQTPAPAELADDIFVRSDGNPFYAEELLAAWRRSEHPGLPGSLRDTLLTRVERLSGQAQAVVAAAAAAGRRVDHRLIAAVAGLTEPQFADAVRETVAEQVLLADPDGRGLAFRHALMREAALAELLPVERVRLHAGLATAITAHRDWTYGTEATVAAELAYHWDAALDAERALPAAVRAGLAAEQVYAFANAACHFERAAALWDRVADAAALAGLDRAGVLAHAAEAVHHTNVPARAVALQRAAVAALDGEAEPVRAALLQERLGRFLWLAGDPGALAAYADAVGMLADAPPSAERARILAAHAQALMLVSQAQQAREVAEQACAMARAVGAGLEEGRAEATLGAALHALGDPWAGVAHLHRARAVALQQADIDGIGWSWINQVYAVATTGQLTDALALALEGSEVMQRLGTANTYGDYLHGFAGQLEFRLGRWADADRRSRELVQRDQATSVKGIFLRLWRARLLIARGDLPEAHLLLDQTEAHVTRSQAPHLGEIRAFALAELALAEGRHADAAVAAGDGILLTSGAQPRGRVTLAALGLRALAEQAAALRTRKAPEAVKTLQEIGSRGDDLLAGAQEAGAARPPGKSVPEPTAWLRQCHAEHARLHGRPDPAAWAEVAAGWDQLAEPYPAAYAHWRRAEALLSTRVTRTEAAAPLRVAAQLAQHIGARPLLTEITRLARRARIQLVPPKETPPAADAAPFGLTRRELEVLAHLTAGHTNREIAKALFVAEKTASFHVSGILSKLGASTRSEAAALAHRLGLLGDAGATSR</sequence>
<dbReference type="PANTHER" id="PTHR16305:SF35">
    <property type="entry name" value="TRANSCRIPTIONAL ACTIVATOR DOMAIN"/>
    <property type="match status" value="1"/>
</dbReference>
<dbReference type="InterPro" id="IPR027417">
    <property type="entry name" value="P-loop_NTPase"/>
</dbReference>
<dbReference type="GO" id="GO:0005524">
    <property type="term" value="F:ATP binding"/>
    <property type="evidence" value="ECO:0007669"/>
    <property type="project" value="UniProtKB-KW"/>
</dbReference>
<comment type="caution">
    <text evidence="4">The sequence shown here is derived from an EMBL/GenBank/DDBJ whole genome shotgun (WGS) entry which is preliminary data.</text>
</comment>
<dbReference type="InterPro" id="IPR036388">
    <property type="entry name" value="WH-like_DNA-bd_sf"/>
</dbReference>
<organism evidence="4 5">
    <name type="scientific">Rhizocola hellebori</name>
    <dbReference type="NCBI Taxonomy" id="1392758"/>
    <lineage>
        <taxon>Bacteria</taxon>
        <taxon>Bacillati</taxon>
        <taxon>Actinomycetota</taxon>
        <taxon>Actinomycetes</taxon>
        <taxon>Micromonosporales</taxon>
        <taxon>Micromonosporaceae</taxon>
        <taxon>Rhizocola</taxon>
    </lineage>
</organism>
<dbReference type="GO" id="GO:0006355">
    <property type="term" value="P:regulation of DNA-templated transcription"/>
    <property type="evidence" value="ECO:0007669"/>
    <property type="project" value="InterPro"/>
</dbReference>
<dbReference type="PRINTS" id="PR00038">
    <property type="entry name" value="HTHLUXR"/>
</dbReference>
<dbReference type="InterPro" id="IPR000792">
    <property type="entry name" value="Tscrpt_reg_LuxR_C"/>
</dbReference>
<dbReference type="InterPro" id="IPR016032">
    <property type="entry name" value="Sig_transdc_resp-reg_C-effctor"/>
</dbReference>
<dbReference type="GO" id="GO:0003677">
    <property type="term" value="F:DNA binding"/>
    <property type="evidence" value="ECO:0007669"/>
    <property type="project" value="InterPro"/>
</dbReference>
<evidence type="ECO:0000259" key="3">
    <source>
        <dbReference type="PROSITE" id="PS50043"/>
    </source>
</evidence>
<proteinExistence type="predicted"/>
<dbReference type="AlphaFoldDB" id="A0A8J3Q1V0"/>
<dbReference type="CDD" id="cd06170">
    <property type="entry name" value="LuxR_C_like"/>
    <property type="match status" value="1"/>
</dbReference>
<dbReference type="Proteomes" id="UP000612899">
    <property type="component" value="Unassembled WGS sequence"/>
</dbReference>
<evidence type="ECO:0000313" key="4">
    <source>
        <dbReference type="EMBL" id="GIH02253.1"/>
    </source>
</evidence>
<protein>
    <submittedName>
        <fullName evidence="4">LuxR family transcriptional regulator</fullName>
    </submittedName>
</protein>